<dbReference type="SUPFAM" id="SSF81383">
    <property type="entry name" value="F-box domain"/>
    <property type="match status" value="1"/>
</dbReference>
<dbReference type="InterPro" id="IPR036047">
    <property type="entry name" value="F-box-like_dom_sf"/>
</dbReference>
<evidence type="ECO:0000313" key="2">
    <source>
        <dbReference type="EMBL" id="GMR31000.1"/>
    </source>
</evidence>
<sequence length="324" mass="36799">GDPGIDLTTKPIMEQMRQMALNRLSAHIGDIQDDVPFLKLPNEVISGILSLLPPKDRLNARVNKRLNAVEAESKYFVKELNIVEVEFDRLEFIDVSRPQDIYFTEDEACSALDFVKRIVHNASIGSLTVSLEAWGSLYREFYNIVKEFKNIGHLTVNFEKELFMSDSHFLLLVDSFEELCLNRARGVTVDVLHKVYKNMVEGYATIRKFELSKTRGLGGDDAGSPLLLSFLTEIGIQFQRVFVANANFLVSLGFLSNRDIEAFKKIVNGIDRYHIFDGNVEIAFTAPYHGQDLLILKLHESEESLEEAKNEQGMTRVRVDPLPL</sequence>
<comment type="caution">
    <text evidence="2">The sequence shown here is derived from an EMBL/GenBank/DDBJ whole genome shotgun (WGS) entry which is preliminary data.</text>
</comment>
<organism evidence="2 3">
    <name type="scientific">Pristionchus mayeri</name>
    <dbReference type="NCBI Taxonomy" id="1317129"/>
    <lineage>
        <taxon>Eukaryota</taxon>
        <taxon>Metazoa</taxon>
        <taxon>Ecdysozoa</taxon>
        <taxon>Nematoda</taxon>
        <taxon>Chromadorea</taxon>
        <taxon>Rhabditida</taxon>
        <taxon>Rhabditina</taxon>
        <taxon>Diplogasteromorpha</taxon>
        <taxon>Diplogasteroidea</taxon>
        <taxon>Neodiplogasteridae</taxon>
        <taxon>Pristionchus</taxon>
    </lineage>
</organism>
<name>A0AAN4Z4A4_9BILA</name>
<reference evidence="3" key="1">
    <citation type="submission" date="2022-10" db="EMBL/GenBank/DDBJ databases">
        <title>Genome assembly of Pristionchus species.</title>
        <authorList>
            <person name="Yoshida K."/>
            <person name="Sommer R.J."/>
        </authorList>
    </citation>
    <scope>NUCLEOTIDE SEQUENCE [LARGE SCALE GENOMIC DNA]</scope>
    <source>
        <strain evidence="3">RS5460</strain>
    </source>
</reference>
<dbReference type="PROSITE" id="PS50181">
    <property type="entry name" value="FBOX"/>
    <property type="match status" value="1"/>
</dbReference>
<dbReference type="EMBL" id="BTRK01000001">
    <property type="protein sequence ID" value="GMR31000.1"/>
    <property type="molecule type" value="Genomic_DNA"/>
</dbReference>
<dbReference type="Proteomes" id="UP001328107">
    <property type="component" value="Unassembled WGS sequence"/>
</dbReference>
<dbReference type="SMART" id="SM00256">
    <property type="entry name" value="FBOX"/>
    <property type="match status" value="1"/>
</dbReference>
<protein>
    <recommendedName>
        <fullName evidence="1">F-box domain-containing protein</fullName>
    </recommendedName>
</protein>
<feature type="non-terminal residue" evidence="2">
    <location>
        <position position="1"/>
    </location>
</feature>
<accession>A0AAN4Z4A4</accession>
<feature type="domain" description="F-box" evidence="1">
    <location>
        <begin position="34"/>
        <end position="90"/>
    </location>
</feature>
<dbReference type="InterPro" id="IPR001810">
    <property type="entry name" value="F-box_dom"/>
</dbReference>
<keyword evidence="3" id="KW-1185">Reference proteome</keyword>
<proteinExistence type="predicted"/>
<evidence type="ECO:0000259" key="1">
    <source>
        <dbReference type="PROSITE" id="PS50181"/>
    </source>
</evidence>
<dbReference type="AlphaFoldDB" id="A0AAN4Z4A4"/>
<evidence type="ECO:0000313" key="3">
    <source>
        <dbReference type="Proteomes" id="UP001328107"/>
    </source>
</evidence>
<gene>
    <name evidence="2" type="ORF">PMAYCL1PPCAC_01195</name>
</gene>